<protein>
    <submittedName>
        <fullName evidence="2">TonB-dependent siderophore receptor</fullName>
    </submittedName>
</protein>
<dbReference type="EMBL" id="CP003555">
    <property type="protein sequence ID" value="AFK63596.1"/>
    <property type="molecule type" value="Genomic_DNA"/>
</dbReference>
<reference evidence="2 3" key="1">
    <citation type="journal article" date="2011" name="J. Bacteriol.">
        <title>Whole-genome shotgun sequencing of the sulfur-oxidizing chemoautotroph Tetrathiobacter kashmirensis.</title>
        <authorList>
            <person name="Ghosh W."/>
            <person name="George A."/>
            <person name="Agarwal A."/>
            <person name="Raj P."/>
            <person name="Alam M."/>
            <person name="Pyne P."/>
            <person name="Das Gupta S.K."/>
        </authorList>
    </citation>
    <scope>NUCLEOTIDE SEQUENCE [LARGE SCALE GENOMIC DNA]</scope>
    <source>
        <strain evidence="2 3">WT001</strain>
    </source>
</reference>
<feature type="chain" id="PRO_5003680270" evidence="1">
    <location>
        <begin position="23"/>
        <end position="117"/>
    </location>
</feature>
<organism evidence="2 3">
    <name type="scientific">Advenella kashmirensis (strain DSM 17095 / LMG 22695 / WT001)</name>
    <name type="common">Tetrathiobacter kashmirensis</name>
    <dbReference type="NCBI Taxonomy" id="1036672"/>
    <lineage>
        <taxon>Bacteria</taxon>
        <taxon>Pseudomonadati</taxon>
        <taxon>Pseudomonadota</taxon>
        <taxon>Betaproteobacteria</taxon>
        <taxon>Burkholderiales</taxon>
        <taxon>Alcaligenaceae</taxon>
    </lineage>
</organism>
<sequence length="117" mass="12253">MNRLVVNTLSVSVLGLPVAAYAQSSVVQLTPIMASAAEDALPVPYAGGQLARGGGLGVLGSSDVMDTPFSTTNYTSQFLNDQQARTLADVVVNEASVRVMTSTGSLQRRLPDPRLQC</sequence>
<dbReference type="Proteomes" id="UP000005267">
    <property type="component" value="Chromosome"/>
</dbReference>
<evidence type="ECO:0000313" key="2">
    <source>
        <dbReference type="EMBL" id="AFK63596.1"/>
    </source>
</evidence>
<reference evidence="3" key="2">
    <citation type="journal article" date="2013" name="PLoS ONE">
        <title>Genome implosion elicits host-confinement in Alcaligenaceae: evidence from the comparative genomics of Tetrathiobacter kashmirensis, a pathogen in the making.</title>
        <authorList>
            <person name="Ghosh W."/>
            <person name="Alam M."/>
            <person name="Roy C."/>
            <person name="Pyne P."/>
            <person name="George A."/>
            <person name="Chakraborty R."/>
            <person name="Majumder S."/>
            <person name="Agarwal A."/>
            <person name="Chakraborty S."/>
            <person name="Majumdar S."/>
            <person name="Gupta S.K."/>
        </authorList>
    </citation>
    <scope>NUCLEOTIDE SEQUENCE [LARGE SCALE GENOMIC DNA]</scope>
    <source>
        <strain evidence="3">WT001</strain>
    </source>
</reference>
<dbReference type="HOGENOM" id="CLU_2079724_0_0_4"/>
<evidence type="ECO:0000256" key="1">
    <source>
        <dbReference type="SAM" id="SignalP"/>
    </source>
</evidence>
<proteinExistence type="predicted"/>
<dbReference type="SUPFAM" id="SSF56935">
    <property type="entry name" value="Porins"/>
    <property type="match status" value="1"/>
</dbReference>
<dbReference type="KEGG" id="aka:TKWG_18825"/>
<gene>
    <name evidence="2" type="ordered locus">TKWG_18825</name>
</gene>
<keyword evidence="1" id="KW-0732">Signal</keyword>
<dbReference type="AlphaFoldDB" id="I3UF08"/>
<accession>I3UF08</accession>
<feature type="signal peptide" evidence="1">
    <location>
        <begin position="1"/>
        <end position="22"/>
    </location>
</feature>
<keyword evidence="3" id="KW-1185">Reference proteome</keyword>
<evidence type="ECO:0000313" key="3">
    <source>
        <dbReference type="Proteomes" id="UP000005267"/>
    </source>
</evidence>
<keyword evidence="2" id="KW-0675">Receptor</keyword>
<name>I3UF08_ADVKW</name>
<dbReference type="STRING" id="1036672.TKWG_18825"/>